<evidence type="ECO:0000313" key="2">
    <source>
        <dbReference type="EMBL" id="MXQ97571.1"/>
    </source>
</evidence>
<keyword evidence="3" id="KW-1185">Reference proteome</keyword>
<protein>
    <submittedName>
        <fullName evidence="2">Uncharacterized protein</fullName>
    </submittedName>
</protein>
<organism evidence="2 3">
    <name type="scientific">Bos mutus</name>
    <name type="common">wild yak</name>
    <dbReference type="NCBI Taxonomy" id="72004"/>
    <lineage>
        <taxon>Eukaryota</taxon>
        <taxon>Metazoa</taxon>
        <taxon>Chordata</taxon>
        <taxon>Craniata</taxon>
        <taxon>Vertebrata</taxon>
        <taxon>Euteleostomi</taxon>
        <taxon>Mammalia</taxon>
        <taxon>Eutheria</taxon>
        <taxon>Laurasiatheria</taxon>
        <taxon>Artiodactyla</taxon>
        <taxon>Ruminantia</taxon>
        <taxon>Pecora</taxon>
        <taxon>Bovidae</taxon>
        <taxon>Bovinae</taxon>
        <taxon>Bos</taxon>
    </lineage>
</organism>
<feature type="region of interest" description="Disordered" evidence="1">
    <location>
        <begin position="89"/>
        <end position="109"/>
    </location>
</feature>
<evidence type="ECO:0000313" key="3">
    <source>
        <dbReference type="Proteomes" id="UP000322234"/>
    </source>
</evidence>
<evidence type="ECO:0000256" key="1">
    <source>
        <dbReference type="SAM" id="MobiDB-lite"/>
    </source>
</evidence>
<reference evidence="2" key="1">
    <citation type="submission" date="2019-10" db="EMBL/GenBank/DDBJ databases">
        <title>The sequence and de novo assembly of the wild yak genome.</title>
        <authorList>
            <person name="Liu Y."/>
        </authorList>
    </citation>
    <scope>NUCLEOTIDE SEQUENCE [LARGE SCALE GENOMIC DNA]</scope>
    <source>
        <strain evidence="2">WY2019</strain>
    </source>
</reference>
<dbReference type="Proteomes" id="UP000322234">
    <property type="component" value="Unassembled WGS sequence"/>
</dbReference>
<comment type="caution">
    <text evidence="2">The sequence shown here is derived from an EMBL/GenBank/DDBJ whole genome shotgun (WGS) entry which is preliminary data.</text>
</comment>
<name>A0A6B0S760_9CETA</name>
<gene>
    <name evidence="2" type="ORF">E5288_WYG008722</name>
</gene>
<dbReference type="AlphaFoldDB" id="A0A6B0S760"/>
<proteinExistence type="predicted"/>
<sequence length="126" mass="13593">MPSGKEAETVLSRAQRGAEKICFAGTLSKRVNLPVLVAEVLESGSVTYRFGSYSYYPFLCVLDSAVFNVSEETQNKAWATTVTSVSEGEVMFGPPGEKHPGGEFPMENLPGKEKANIQEVTMLPGS</sequence>
<accession>A0A6B0S760</accession>
<dbReference type="EMBL" id="VBQZ03000197">
    <property type="protein sequence ID" value="MXQ97571.1"/>
    <property type="molecule type" value="Genomic_DNA"/>
</dbReference>